<proteinExistence type="predicted"/>
<evidence type="ECO:0000256" key="1">
    <source>
        <dbReference type="SAM" id="MobiDB-lite"/>
    </source>
</evidence>
<accession>A0A382F028</accession>
<gene>
    <name evidence="2" type="ORF">METZ01_LOCUS208291</name>
</gene>
<dbReference type="EMBL" id="UINC01046876">
    <property type="protein sequence ID" value="SVB55437.1"/>
    <property type="molecule type" value="Genomic_DNA"/>
</dbReference>
<feature type="non-terminal residue" evidence="2">
    <location>
        <position position="44"/>
    </location>
</feature>
<name>A0A382F028_9ZZZZ</name>
<reference evidence="2" key="1">
    <citation type="submission" date="2018-05" db="EMBL/GenBank/DDBJ databases">
        <authorList>
            <person name="Lanie J.A."/>
            <person name="Ng W.-L."/>
            <person name="Kazmierczak K.M."/>
            <person name="Andrzejewski T.M."/>
            <person name="Davidsen T.M."/>
            <person name="Wayne K.J."/>
            <person name="Tettelin H."/>
            <person name="Glass J.I."/>
            <person name="Rusch D."/>
            <person name="Podicherti R."/>
            <person name="Tsui H.-C.T."/>
            <person name="Winkler M.E."/>
        </authorList>
    </citation>
    <scope>NUCLEOTIDE SEQUENCE</scope>
</reference>
<feature type="non-terminal residue" evidence="2">
    <location>
        <position position="1"/>
    </location>
</feature>
<feature type="region of interest" description="Disordered" evidence="1">
    <location>
        <begin position="1"/>
        <end position="44"/>
    </location>
</feature>
<dbReference type="AlphaFoldDB" id="A0A382F028"/>
<protein>
    <submittedName>
        <fullName evidence="2">Uncharacterized protein</fullName>
    </submittedName>
</protein>
<organism evidence="2">
    <name type="scientific">marine metagenome</name>
    <dbReference type="NCBI Taxonomy" id="408172"/>
    <lineage>
        <taxon>unclassified sequences</taxon>
        <taxon>metagenomes</taxon>
        <taxon>ecological metagenomes</taxon>
    </lineage>
</organism>
<evidence type="ECO:0000313" key="2">
    <source>
        <dbReference type="EMBL" id="SVB55437.1"/>
    </source>
</evidence>
<sequence length="44" mass="4587">VNDKSTTQRLQSHDDNQTNLDNAPDGATENTGSAGAGQGRIEDS</sequence>
<feature type="compositionally biased region" description="Polar residues" evidence="1">
    <location>
        <begin position="1"/>
        <end position="10"/>
    </location>
</feature>